<dbReference type="Proteomes" id="UP000269154">
    <property type="component" value="Unassembled WGS sequence"/>
</dbReference>
<dbReference type="SUPFAM" id="SSF101898">
    <property type="entry name" value="NHL repeat"/>
    <property type="match status" value="1"/>
</dbReference>
<comment type="caution">
    <text evidence="1">The sequence shown here is derived from an EMBL/GenBank/DDBJ whole genome shotgun (WGS) entry which is preliminary data.</text>
</comment>
<keyword evidence="2" id="KW-1185">Reference proteome</keyword>
<protein>
    <submittedName>
        <fullName evidence="1">Uncharacterized protein</fullName>
    </submittedName>
</protein>
<name>A0A3N6QF06_9CYAN</name>
<evidence type="ECO:0000313" key="1">
    <source>
        <dbReference type="EMBL" id="RQH18902.1"/>
    </source>
</evidence>
<dbReference type="EMBL" id="RCBY01000461">
    <property type="protein sequence ID" value="RQH18902.1"/>
    <property type="molecule type" value="Genomic_DNA"/>
</dbReference>
<organism evidence="1 2">
    <name type="scientific">Okeania hirsuta</name>
    <dbReference type="NCBI Taxonomy" id="1458930"/>
    <lineage>
        <taxon>Bacteria</taxon>
        <taxon>Bacillati</taxon>
        <taxon>Cyanobacteriota</taxon>
        <taxon>Cyanophyceae</taxon>
        <taxon>Oscillatoriophycideae</taxon>
        <taxon>Oscillatoriales</taxon>
        <taxon>Microcoleaceae</taxon>
        <taxon>Okeania</taxon>
    </lineage>
</organism>
<accession>A0A3N6QF06</accession>
<proteinExistence type="predicted"/>
<dbReference type="RefSeq" id="WP_124146539.1">
    <property type="nucleotide sequence ID" value="NZ_CAWOKI010000169.1"/>
</dbReference>
<dbReference type="AlphaFoldDB" id="A0A3N6QF06"/>
<evidence type="ECO:0000313" key="2">
    <source>
        <dbReference type="Proteomes" id="UP000269154"/>
    </source>
</evidence>
<reference evidence="1 2" key="1">
    <citation type="journal article" date="2018" name="ACS Chem. Biol.">
        <title>Ketoreductase domain dysfunction expands chemodiversity: malyngamide biosynthesis in the cyanobacterium Okeania hirsuta.</title>
        <authorList>
            <person name="Moss N.A."/>
            <person name="Leao T."/>
            <person name="Rankin M."/>
            <person name="McCullough T.M."/>
            <person name="Qu P."/>
            <person name="Korobeynikov A."/>
            <person name="Smith J.L."/>
            <person name="Gerwick L."/>
            <person name="Gerwick W.H."/>
        </authorList>
    </citation>
    <scope>NUCLEOTIDE SEQUENCE [LARGE SCALE GENOMIC DNA]</scope>
    <source>
        <strain evidence="1 2">PAB10Feb10-1</strain>
    </source>
</reference>
<gene>
    <name evidence="1" type="ORF">D5R40_32765</name>
</gene>
<sequence>MATTIIDDLSTSRGVFVDDQNNIFVSDFDLNFINPVYSVKKFDANGSLLDTVSIGEGGSLTAKFAELPNSDSFIGLREDGMLMLIDPDPLSVDFLDNLHLRSLEGVETSPILNTTLSTVSQEAGILLSAKRWTRKRYTNRGR</sequence>